<comment type="caution">
    <text evidence="2">The sequence shown here is derived from an EMBL/GenBank/DDBJ whole genome shotgun (WGS) entry which is preliminary data.</text>
</comment>
<keyword evidence="3" id="KW-1185">Reference proteome</keyword>
<keyword evidence="1" id="KW-1133">Transmembrane helix</keyword>
<dbReference type="AlphaFoldDB" id="A0A7C9NG89"/>
<protein>
    <submittedName>
        <fullName evidence="2">Uncharacterized protein</fullName>
    </submittedName>
</protein>
<name>A0A7C9NG89_9RHOB</name>
<evidence type="ECO:0000256" key="1">
    <source>
        <dbReference type="SAM" id="Phobius"/>
    </source>
</evidence>
<reference evidence="2 3" key="1">
    <citation type="submission" date="2019-12" db="EMBL/GenBank/DDBJ databases">
        <authorList>
            <person name="Lee S.D."/>
        </authorList>
    </citation>
    <scope>NUCLEOTIDE SEQUENCE [LARGE SCALE GENOMIC DNA]</scope>
    <source>
        <strain evidence="2 3">GH1-50</strain>
    </source>
</reference>
<organism evidence="2 3">
    <name type="scientific">Kangsaoukella pontilimi</name>
    <dbReference type="NCBI Taxonomy" id="2691042"/>
    <lineage>
        <taxon>Bacteria</taxon>
        <taxon>Pseudomonadati</taxon>
        <taxon>Pseudomonadota</taxon>
        <taxon>Alphaproteobacteria</taxon>
        <taxon>Rhodobacterales</taxon>
        <taxon>Paracoccaceae</taxon>
        <taxon>Kangsaoukella</taxon>
    </lineage>
</organism>
<dbReference type="EMBL" id="WUPT01000003">
    <property type="protein sequence ID" value="MXQ09299.1"/>
    <property type="molecule type" value="Genomic_DNA"/>
</dbReference>
<dbReference type="RefSeq" id="WP_160765231.1">
    <property type="nucleotide sequence ID" value="NZ_WUPT01000003.1"/>
</dbReference>
<keyword evidence="1" id="KW-0812">Transmembrane</keyword>
<feature type="transmembrane region" description="Helical" evidence="1">
    <location>
        <begin position="12"/>
        <end position="32"/>
    </location>
</feature>
<reference evidence="2 3" key="2">
    <citation type="submission" date="2020-03" db="EMBL/GenBank/DDBJ databases">
        <title>Kangsaoukella pontilimi gen. nov., sp. nov., a new member of the family Rhodobacteraceae isolated from a tidal mudflat.</title>
        <authorList>
            <person name="Kim I.S."/>
        </authorList>
    </citation>
    <scope>NUCLEOTIDE SEQUENCE [LARGE SCALE GENOMIC DNA]</scope>
    <source>
        <strain evidence="2 3">GH1-50</strain>
    </source>
</reference>
<keyword evidence="1" id="KW-0472">Membrane</keyword>
<evidence type="ECO:0000313" key="3">
    <source>
        <dbReference type="Proteomes" id="UP000480350"/>
    </source>
</evidence>
<accession>A0A7C9NG89</accession>
<feature type="transmembrane region" description="Helical" evidence="1">
    <location>
        <begin position="38"/>
        <end position="58"/>
    </location>
</feature>
<evidence type="ECO:0000313" key="2">
    <source>
        <dbReference type="EMBL" id="MXQ09299.1"/>
    </source>
</evidence>
<proteinExistence type="predicted"/>
<sequence>MSFIRPEVSAGLMKWREVLSGAAILIVAVLLMRNGLGARFWFGGLIGALGLGLVVSGIPRARARLGGGGAGVVDIDERRITYFGPVQGGAMALDDLSRIAAGPGRNWVLTSVEGDTLTIPMTAEGADQLFDAFAALPGISQSRLVQATGGAVDTRRVIWEKPHPRLG</sequence>
<gene>
    <name evidence="2" type="ORF">GQ651_15750</name>
</gene>
<dbReference type="Proteomes" id="UP000480350">
    <property type="component" value="Unassembled WGS sequence"/>
</dbReference>